<evidence type="ECO:0000313" key="13">
    <source>
        <dbReference type="EMBL" id="KAH8022104.1"/>
    </source>
</evidence>
<dbReference type="GO" id="GO:0019310">
    <property type="term" value="P:inositol catabolic process"/>
    <property type="evidence" value="ECO:0007669"/>
    <property type="project" value="InterPro"/>
</dbReference>
<evidence type="ECO:0000256" key="3">
    <source>
        <dbReference type="ARBA" id="ARBA00005286"/>
    </source>
</evidence>
<evidence type="ECO:0000256" key="2">
    <source>
        <dbReference type="ARBA" id="ARBA00005167"/>
    </source>
</evidence>
<evidence type="ECO:0000256" key="1">
    <source>
        <dbReference type="ARBA" id="ARBA00004496"/>
    </source>
</evidence>
<comment type="caution">
    <text evidence="13">The sequence shown here is derived from an EMBL/GenBank/DDBJ whole genome shotgun (WGS) entry which is preliminary data.</text>
</comment>
<evidence type="ECO:0000256" key="10">
    <source>
        <dbReference type="ARBA" id="ARBA00029668"/>
    </source>
</evidence>
<feature type="binding site" evidence="12">
    <location>
        <position position="39"/>
    </location>
    <ligand>
        <name>Fe cation</name>
        <dbReference type="ChEBI" id="CHEBI:24875"/>
        <label>1</label>
    </ligand>
</feature>
<reference evidence="13" key="1">
    <citation type="journal article" date="2020" name="Cell">
        <title>Large-Scale Comparative Analyses of Tick Genomes Elucidate Their Genetic Diversity and Vector Capacities.</title>
        <authorList>
            <consortium name="Tick Genome and Microbiome Consortium (TIGMIC)"/>
            <person name="Jia N."/>
            <person name="Wang J."/>
            <person name="Shi W."/>
            <person name="Du L."/>
            <person name="Sun Y."/>
            <person name="Zhan W."/>
            <person name="Jiang J.F."/>
            <person name="Wang Q."/>
            <person name="Zhang B."/>
            <person name="Ji P."/>
            <person name="Bell-Sakyi L."/>
            <person name="Cui X.M."/>
            <person name="Yuan T.T."/>
            <person name="Jiang B.G."/>
            <person name="Yang W.F."/>
            <person name="Lam T.T."/>
            <person name="Chang Q.C."/>
            <person name="Ding S.J."/>
            <person name="Wang X.J."/>
            <person name="Zhu J.G."/>
            <person name="Ruan X.D."/>
            <person name="Zhao L."/>
            <person name="Wei J.T."/>
            <person name="Ye R.Z."/>
            <person name="Que T.C."/>
            <person name="Du C.H."/>
            <person name="Zhou Y.H."/>
            <person name="Cheng J.X."/>
            <person name="Dai P.F."/>
            <person name="Guo W.B."/>
            <person name="Han X.H."/>
            <person name="Huang E.J."/>
            <person name="Li L.F."/>
            <person name="Wei W."/>
            <person name="Gao Y.C."/>
            <person name="Liu J.Z."/>
            <person name="Shao H.Z."/>
            <person name="Wang X."/>
            <person name="Wang C.C."/>
            <person name="Yang T.C."/>
            <person name="Huo Q.B."/>
            <person name="Li W."/>
            <person name="Chen H.Y."/>
            <person name="Chen S.E."/>
            <person name="Zhou L.G."/>
            <person name="Ni X.B."/>
            <person name="Tian J.H."/>
            <person name="Sheng Y."/>
            <person name="Liu T."/>
            <person name="Pan Y.S."/>
            <person name="Xia L.Y."/>
            <person name="Li J."/>
            <person name="Zhao F."/>
            <person name="Cao W.C."/>
        </authorList>
    </citation>
    <scope>NUCLEOTIDE SEQUENCE</scope>
    <source>
        <strain evidence="13">Rmic-2018</strain>
    </source>
</reference>
<keyword evidence="9 12" id="KW-0408">Iron</keyword>
<reference evidence="13" key="2">
    <citation type="submission" date="2021-09" db="EMBL/GenBank/DDBJ databases">
        <authorList>
            <person name="Jia N."/>
            <person name="Wang J."/>
            <person name="Shi W."/>
            <person name="Du L."/>
            <person name="Sun Y."/>
            <person name="Zhan W."/>
            <person name="Jiang J."/>
            <person name="Wang Q."/>
            <person name="Zhang B."/>
            <person name="Ji P."/>
            <person name="Sakyi L.B."/>
            <person name="Cui X."/>
            <person name="Yuan T."/>
            <person name="Jiang B."/>
            <person name="Yang W."/>
            <person name="Lam T.T.-Y."/>
            <person name="Chang Q."/>
            <person name="Ding S."/>
            <person name="Wang X."/>
            <person name="Zhu J."/>
            <person name="Ruan X."/>
            <person name="Zhao L."/>
            <person name="Wei J."/>
            <person name="Que T."/>
            <person name="Du C."/>
            <person name="Cheng J."/>
            <person name="Dai P."/>
            <person name="Han X."/>
            <person name="Huang E."/>
            <person name="Gao Y."/>
            <person name="Liu J."/>
            <person name="Shao H."/>
            <person name="Ye R."/>
            <person name="Li L."/>
            <person name="Wei W."/>
            <person name="Wang X."/>
            <person name="Wang C."/>
            <person name="Huo Q."/>
            <person name="Li W."/>
            <person name="Guo W."/>
            <person name="Chen H."/>
            <person name="Chen S."/>
            <person name="Zhou L."/>
            <person name="Zhou L."/>
            <person name="Ni X."/>
            <person name="Tian J."/>
            <person name="Zhou Y."/>
            <person name="Sheng Y."/>
            <person name="Liu T."/>
            <person name="Pan Y."/>
            <person name="Xia L."/>
            <person name="Li J."/>
            <person name="Zhao F."/>
            <person name="Cao W."/>
        </authorList>
    </citation>
    <scope>NUCLEOTIDE SEQUENCE</scope>
    <source>
        <strain evidence="13">Rmic-2018</strain>
        <tissue evidence="13">Larvae</tissue>
    </source>
</reference>
<comment type="pathway">
    <text evidence="2">Polyol metabolism; myo-inositol degradation into D-glucuronate; D-glucuronate from myo-inositol: step 1/1.</text>
</comment>
<dbReference type="Proteomes" id="UP000821866">
    <property type="component" value="Chromosome 7"/>
</dbReference>
<keyword evidence="14" id="KW-1185">Reference proteome</keyword>
<dbReference type="PANTHER" id="PTHR12588">
    <property type="entry name" value="MYOINOSITOL OXYGENASE"/>
    <property type="match status" value="1"/>
</dbReference>
<keyword evidence="7 12" id="KW-0479">Metal-binding</keyword>
<keyword evidence="8" id="KW-0560">Oxidoreductase</keyword>
<sequence>MAEWGKFNKARMPIMEALEKLNDLVDESDPDVDIPNIVHAFQTAEKIRAAHPQQDWFHLTGLIHDLGKVMAFYGEPQWAVVGDTFPVGCAYQDSIVYRDTSFVDNPDLTDNRYNSRLGIYAKHCGLEKVLMSWGHDEYMYQVLKNHGATLPDEGMYMIRFHSFYPWHTGGDYMELCNDKDMRMLPWVREFNKFDLYSKCEDVPDLEALTPYYQSLIDKRWAFHFEFCNLVLVCDQGGLSRFQRSGEGRLDVRRARKRTKPMGFKKIERARQYNRGVNPSEVTSVTLGNDISALRELIRALIKEELQKMQVTASPAEQLSVAEMVRAELRQAVHAPQPSEAPQQRHCVEMSYAEAVRRRPSYSSTSVCYPNERHAQQMEGDRIRNDTSSPQRVPQQMALANEHTVAATTKNETTSSIGEEPSRCATARLPRRRSRVRGGARSSGAGLLFRKPPWAATLPAVVSAFFKRRHRLLGRLLRGAPCMLCPQGGRLTEMPLPAKKREGD</sequence>
<comment type="similarity">
    <text evidence="3">Belongs to the myo-inositol oxygenase family.</text>
</comment>
<evidence type="ECO:0000256" key="8">
    <source>
        <dbReference type="ARBA" id="ARBA00023002"/>
    </source>
</evidence>
<proteinExistence type="inferred from homology"/>
<evidence type="ECO:0000256" key="11">
    <source>
        <dbReference type="ARBA" id="ARBA00048271"/>
    </source>
</evidence>
<gene>
    <name evidence="13" type="ORF">HPB51_021827</name>
</gene>
<evidence type="ECO:0000256" key="7">
    <source>
        <dbReference type="ARBA" id="ARBA00022723"/>
    </source>
</evidence>
<feature type="binding site" evidence="12">
    <location>
        <position position="135"/>
    </location>
    <ligand>
        <name>Fe cation</name>
        <dbReference type="ChEBI" id="CHEBI:24875"/>
        <label>1</label>
    </ligand>
</feature>
<evidence type="ECO:0000256" key="9">
    <source>
        <dbReference type="ARBA" id="ARBA00023004"/>
    </source>
</evidence>
<dbReference type="VEuPathDB" id="VectorBase:LOC119174452"/>
<evidence type="ECO:0000256" key="4">
    <source>
        <dbReference type="ARBA" id="ARBA00011919"/>
    </source>
</evidence>
<keyword evidence="6" id="KW-0963">Cytoplasm</keyword>
<accession>A0A9J6DJQ0</accession>
<dbReference type="GO" id="GO:0005737">
    <property type="term" value="C:cytoplasm"/>
    <property type="evidence" value="ECO:0007669"/>
    <property type="project" value="UniProtKB-SubCell"/>
</dbReference>
<dbReference type="GO" id="GO:0005506">
    <property type="term" value="F:iron ion binding"/>
    <property type="evidence" value="ECO:0007669"/>
    <property type="project" value="InterPro"/>
</dbReference>
<protein>
    <recommendedName>
        <fullName evidence="5">Inositol oxygenase</fullName>
        <ecNumber evidence="4">1.13.99.1</ecNumber>
    </recommendedName>
    <alternativeName>
        <fullName evidence="10">Myo-inositol oxygenase</fullName>
    </alternativeName>
</protein>
<dbReference type="SUPFAM" id="SSF109604">
    <property type="entry name" value="HD-domain/PDEase-like"/>
    <property type="match status" value="1"/>
</dbReference>
<evidence type="ECO:0000256" key="12">
    <source>
        <dbReference type="PIRSR" id="PIRSR607828-2"/>
    </source>
</evidence>
<evidence type="ECO:0000313" key="14">
    <source>
        <dbReference type="Proteomes" id="UP000821866"/>
    </source>
</evidence>
<comment type="catalytic activity">
    <reaction evidence="11">
        <text>myo-inositol + O2 = D-glucuronate + H2O + H(+)</text>
        <dbReference type="Rhea" id="RHEA:23696"/>
        <dbReference type="ChEBI" id="CHEBI:15377"/>
        <dbReference type="ChEBI" id="CHEBI:15378"/>
        <dbReference type="ChEBI" id="CHEBI:15379"/>
        <dbReference type="ChEBI" id="CHEBI:17268"/>
        <dbReference type="ChEBI" id="CHEBI:58720"/>
        <dbReference type="EC" id="1.13.99.1"/>
    </reaction>
</comment>
<dbReference type="PANTHER" id="PTHR12588:SF0">
    <property type="entry name" value="INOSITOL OXYGENASE"/>
    <property type="match status" value="1"/>
</dbReference>
<evidence type="ECO:0000256" key="6">
    <source>
        <dbReference type="ARBA" id="ARBA00022490"/>
    </source>
</evidence>
<dbReference type="Pfam" id="PF05153">
    <property type="entry name" value="MIOX"/>
    <property type="match status" value="1"/>
</dbReference>
<organism evidence="13 14">
    <name type="scientific">Rhipicephalus microplus</name>
    <name type="common">Cattle tick</name>
    <name type="synonym">Boophilus microplus</name>
    <dbReference type="NCBI Taxonomy" id="6941"/>
    <lineage>
        <taxon>Eukaryota</taxon>
        <taxon>Metazoa</taxon>
        <taxon>Ecdysozoa</taxon>
        <taxon>Arthropoda</taxon>
        <taxon>Chelicerata</taxon>
        <taxon>Arachnida</taxon>
        <taxon>Acari</taxon>
        <taxon>Parasitiformes</taxon>
        <taxon>Ixodida</taxon>
        <taxon>Ixodoidea</taxon>
        <taxon>Ixodidae</taxon>
        <taxon>Rhipicephalinae</taxon>
        <taxon>Rhipicephalus</taxon>
        <taxon>Boophilus</taxon>
    </lineage>
</organism>
<dbReference type="EC" id="1.13.99.1" evidence="4"/>
<dbReference type="EMBL" id="JABSTU010000009">
    <property type="protein sequence ID" value="KAH8022104.1"/>
    <property type="molecule type" value="Genomic_DNA"/>
</dbReference>
<comment type="subcellular location">
    <subcellularLocation>
        <location evidence="1">Cytoplasm</location>
    </subcellularLocation>
</comment>
<dbReference type="AlphaFoldDB" id="A0A9J6DJQ0"/>
<feature type="binding site" evidence="12">
    <location>
        <position position="161"/>
    </location>
    <ligand>
        <name>Fe cation</name>
        <dbReference type="ChEBI" id="CHEBI:24875"/>
        <label>1</label>
    </ligand>
</feature>
<comment type="cofactor">
    <cofactor evidence="12">
        <name>Fe cation</name>
        <dbReference type="ChEBI" id="CHEBI:24875"/>
    </cofactor>
    <text evidence="12">Binds 2 iron ions per subunit.</text>
</comment>
<dbReference type="GO" id="GO:0050113">
    <property type="term" value="F:inositol oxygenase activity"/>
    <property type="evidence" value="ECO:0007669"/>
    <property type="project" value="UniProtKB-EC"/>
</dbReference>
<feature type="binding site" evidence="12">
    <location>
        <position position="64"/>
    </location>
    <ligand>
        <name>Fe cation</name>
        <dbReference type="ChEBI" id="CHEBI:24875"/>
        <label>1</label>
    </ligand>
</feature>
<evidence type="ECO:0000256" key="5">
    <source>
        <dbReference type="ARBA" id="ARBA00019269"/>
    </source>
</evidence>
<dbReference type="InterPro" id="IPR007828">
    <property type="entry name" value="Inositol_oxygenase"/>
</dbReference>
<feature type="binding site" evidence="12">
    <location>
        <position position="194"/>
    </location>
    <ligand>
        <name>Fe cation</name>
        <dbReference type="ChEBI" id="CHEBI:24875"/>
        <label>2</label>
    </ligand>
</feature>
<feature type="binding site" evidence="12">
    <location>
        <position position="65"/>
    </location>
    <ligand>
        <name>Fe cation</name>
        <dbReference type="ChEBI" id="CHEBI:24875"/>
        <label>1</label>
    </ligand>
</feature>
<name>A0A9J6DJQ0_RHIMP</name>